<dbReference type="AlphaFoldDB" id="A0A811TC28"/>
<dbReference type="InterPro" id="IPR036439">
    <property type="entry name" value="Dockerin_dom_sf"/>
</dbReference>
<dbReference type="Pfam" id="PF00404">
    <property type="entry name" value="Dockerin_1"/>
    <property type="match status" value="1"/>
</dbReference>
<dbReference type="Proteomes" id="UP000639006">
    <property type="component" value="Unassembled WGS sequence"/>
</dbReference>
<accession>A0A811TC28</accession>
<dbReference type="GO" id="GO:0000272">
    <property type="term" value="P:polysaccharide catabolic process"/>
    <property type="evidence" value="ECO:0007669"/>
    <property type="project" value="InterPro"/>
</dbReference>
<gene>
    <name evidence="2" type="primary">bamB_2</name>
    <name evidence="2" type="ORF">DIAAKJNI_00208</name>
</gene>
<dbReference type="InterPro" id="IPR011047">
    <property type="entry name" value="Quinoprotein_ADH-like_sf"/>
</dbReference>
<sequence length="458" mass="48507">MNKRKMNTGLAILVITIVLISAIAAIASASNWPQFQYDVANTGNYPANAPDTKHIKWITEDIGAVKGSQAMIIDDRVFVYANTKVYALNKTTGTTIWNRSIPGDTQSYGSWASPAYNNSMLFVSGGYNLTKINATTGAMIQEIAFPDGNIYSCNGGPTVVDGVVFVGSGLPPYEDTVNRSHYYAFNESDLTDEKWNITNGASESATSTPAVAANRVVFGNGSSLTCADKTSGNIIWSTPLAIGSVGGSAAIDVTHDRIYVTTYVWGGQSTLYALNFTNGVEDWNATINYTSSTPAISGEYIYVSGDDNAPGVTYCFNQTGVQQWTVPHGSGTVSPTIADGMLFTGDVTWSSGDGIYVYNATTGTSVWSYPHGGSSPSIAEEDNGDGMVVSIGNDGRVYAFSDRIITGDANRNGEVTAEDASTVLQMAVGSIPPNDEADMNCDGRVTSLDALLILQTTT</sequence>
<dbReference type="PANTHER" id="PTHR34512">
    <property type="entry name" value="CELL SURFACE PROTEIN"/>
    <property type="match status" value="1"/>
</dbReference>
<dbReference type="SUPFAM" id="SSF63446">
    <property type="entry name" value="Type I dockerin domain"/>
    <property type="match status" value="1"/>
</dbReference>
<dbReference type="Pfam" id="PF13360">
    <property type="entry name" value="PQQ_2"/>
    <property type="match status" value="1"/>
</dbReference>
<dbReference type="Gene3D" id="2.130.10.10">
    <property type="entry name" value="YVTN repeat-like/Quinoprotein amine dehydrogenase"/>
    <property type="match status" value="1"/>
</dbReference>
<organism evidence="2 3">
    <name type="scientific">Candidatus Argoarchaeum ethanivorans</name>
    <dbReference type="NCBI Taxonomy" id="2608793"/>
    <lineage>
        <taxon>Archaea</taxon>
        <taxon>Methanobacteriati</taxon>
        <taxon>Methanobacteriota</taxon>
        <taxon>Stenosarchaea group</taxon>
        <taxon>Methanomicrobia</taxon>
        <taxon>Methanosarcinales</taxon>
        <taxon>Methanosarcinales incertae sedis</taxon>
        <taxon>GOM Arc I cluster</taxon>
        <taxon>Candidatus Argoarchaeum</taxon>
    </lineage>
</organism>
<dbReference type="PROSITE" id="PS51766">
    <property type="entry name" value="DOCKERIN"/>
    <property type="match status" value="1"/>
</dbReference>
<comment type="caution">
    <text evidence="2">The sequence shown here is derived from an EMBL/GenBank/DDBJ whole genome shotgun (WGS) entry which is preliminary data.</text>
</comment>
<protein>
    <submittedName>
        <fullName evidence="2">Outer membrane protein assembly factor BamB</fullName>
    </submittedName>
</protein>
<dbReference type="GO" id="GO:0004553">
    <property type="term" value="F:hydrolase activity, hydrolyzing O-glycosyl compounds"/>
    <property type="evidence" value="ECO:0007669"/>
    <property type="project" value="InterPro"/>
</dbReference>
<dbReference type="SUPFAM" id="SSF50998">
    <property type="entry name" value="Quinoprotein alcohol dehydrogenase-like"/>
    <property type="match status" value="1"/>
</dbReference>
<evidence type="ECO:0000313" key="3">
    <source>
        <dbReference type="Proteomes" id="UP000639006"/>
    </source>
</evidence>
<dbReference type="InterPro" id="IPR016134">
    <property type="entry name" value="Dockerin_dom"/>
</dbReference>
<dbReference type="EMBL" id="CAJHIQ010000008">
    <property type="protein sequence ID" value="CAD6492077.1"/>
    <property type="molecule type" value="Genomic_DNA"/>
</dbReference>
<proteinExistence type="predicted"/>
<feature type="domain" description="Dockerin" evidence="1">
    <location>
        <begin position="402"/>
        <end position="458"/>
    </location>
</feature>
<dbReference type="SMART" id="SM00564">
    <property type="entry name" value="PQQ"/>
    <property type="match status" value="6"/>
</dbReference>
<dbReference type="InterPro" id="IPR015943">
    <property type="entry name" value="WD40/YVTN_repeat-like_dom_sf"/>
</dbReference>
<reference evidence="2" key="1">
    <citation type="submission" date="2020-10" db="EMBL/GenBank/DDBJ databases">
        <authorList>
            <person name="Hahn C.J."/>
            <person name="Laso-Perez R."/>
            <person name="Vulcano F."/>
            <person name="Vaziourakis K.-M."/>
            <person name="Stokke R."/>
            <person name="Steen I.H."/>
            <person name="Teske A."/>
            <person name="Boetius A."/>
            <person name="Liebeke M."/>
            <person name="Amann R."/>
            <person name="Knittel K."/>
        </authorList>
    </citation>
    <scope>NUCLEOTIDE SEQUENCE</scope>
    <source>
        <strain evidence="2">Gfbio:e3339647-f889-4370-9287-4fb5cb688e4c:AG392M11_GoMArc1</strain>
    </source>
</reference>
<dbReference type="InterPro" id="IPR002105">
    <property type="entry name" value="Dockerin_1_rpt"/>
</dbReference>
<evidence type="ECO:0000259" key="1">
    <source>
        <dbReference type="PROSITE" id="PS51766"/>
    </source>
</evidence>
<name>A0A811TC28_9EURY</name>
<dbReference type="InterPro" id="IPR002372">
    <property type="entry name" value="PQQ_rpt_dom"/>
</dbReference>
<evidence type="ECO:0000313" key="2">
    <source>
        <dbReference type="EMBL" id="CAD6492077.1"/>
    </source>
</evidence>
<dbReference type="Gene3D" id="2.40.128.630">
    <property type="match status" value="1"/>
</dbReference>
<dbReference type="CDD" id="cd14256">
    <property type="entry name" value="Dockerin_I"/>
    <property type="match status" value="1"/>
</dbReference>
<dbReference type="Gene3D" id="1.10.1330.10">
    <property type="entry name" value="Dockerin domain"/>
    <property type="match status" value="1"/>
</dbReference>
<dbReference type="Gene3D" id="2.40.10.480">
    <property type="match status" value="1"/>
</dbReference>
<dbReference type="InterPro" id="IPR018391">
    <property type="entry name" value="PQQ_b-propeller_rpt"/>
</dbReference>
<dbReference type="PANTHER" id="PTHR34512:SF30">
    <property type="entry name" value="OUTER MEMBRANE PROTEIN ASSEMBLY FACTOR BAMB"/>
    <property type="match status" value="1"/>
</dbReference>